<dbReference type="Proteomes" id="UP000196084">
    <property type="component" value="Unassembled WGS sequence"/>
</dbReference>
<evidence type="ECO:0000259" key="2">
    <source>
        <dbReference type="Pfam" id="PF01261"/>
    </source>
</evidence>
<keyword evidence="4" id="KW-1185">Reference proteome</keyword>
<feature type="domain" description="Xylose isomerase-like TIM barrel" evidence="2">
    <location>
        <begin position="12"/>
        <end position="235"/>
    </location>
</feature>
<name>A0A202EDY7_9EURY</name>
<dbReference type="SUPFAM" id="SSF51658">
    <property type="entry name" value="Xylose isomerase-like"/>
    <property type="match status" value="1"/>
</dbReference>
<reference evidence="3 4" key="1">
    <citation type="submission" date="2017-02" db="EMBL/GenBank/DDBJ databases">
        <title>Natronthermophilus aegyptiacus gen. nov.,sp. nov., an aerobic, extremely halophilic alkalithermophilic archaeon isolated from the athalassohaline Wadi An Natrun, Egypt.</title>
        <authorList>
            <person name="Zhao B."/>
        </authorList>
    </citation>
    <scope>NUCLEOTIDE SEQUENCE [LARGE SCALE GENOMIC DNA]</scope>
    <source>
        <strain evidence="3 4">CGMCC 1.3597</strain>
    </source>
</reference>
<dbReference type="EMBL" id="MWPH01000001">
    <property type="protein sequence ID" value="OVE86417.1"/>
    <property type="molecule type" value="Genomic_DNA"/>
</dbReference>
<dbReference type="Gene3D" id="3.20.20.150">
    <property type="entry name" value="Divalent-metal-dependent TIM barrel enzymes"/>
    <property type="match status" value="1"/>
</dbReference>
<dbReference type="InterPro" id="IPR036237">
    <property type="entry name" value="Xyl_isomerase-like_sf"/>
</dbReference>
<evidence type="ECO:0000313" key="4">
    <source>
        <dbReference type="Proteomes" id="UP000196084"/>
    </source>
</evidence>
<dbReference type="PANTHER" id="PTHR43489">
    <property type="entry name" value="ISOMERASE"/>
    <property type="match status" value="1"/>
</dbReference>
<dbReference type="PANTHER" id="PTHR43489:SF3">
    <property type="entry name" value="XYLOSE ISOMERASE DOMAIN PROTEIN TIM BARREL"/>
    <property type="match status" value="1"/>
</dbReference>
<dbReference type="PIRSF" id="PIRSF006241">
    <property type="entry name" value="HyI"/>
    <property type="match status" value="1"/>
</dbReference>
<proteinExistence type="predicted"/>
<dbReference type="InterPro" id="IPR013022">
    <property type="entry name" value="Xyl_isomerase-like_TIM-brl"/>
</dbReference>
<keyword evidence="3" id="KW-0670">Pyruvate</keyword>
<protein>
    <submittedName>
        <fullName evidence="3">Hydroxypyruvate isomerase</fullName>
    </submittedName>
</protein>
<dbReference type="InterPro" id="IPR050417">
    <property type="entry name" value="Sugar_Epim/Isomerase"/>
</dbReference>
<dbReference type="Pfam" id="PF01261">
    <property type="entry name" value="AP_endonuc_2"/>
    <property type="match status" value="1"/>
</dbReference>
<evidence type="ECO:0000313" key="3">
    <source>
        <dbReference type="EMBL" id="OVE86417.1"/>
    </source>
</evidence>
<dbReference type="AlphaFoldDB" id="A0A202EDY7"/>
<dbReference type="InterPro" id="IPR026040">
    <property type="entry name" value="HyI-like"/>
</dbReference>
<gene>
    <name evidence="3" type="ORF">B2G88_03170</name>
</gene>
<accession>A0A202EDY7</accession>
<sequence>MVYDDEPFAERIERAADVGADAVEFWDWREKDLETVVETADAADVPIAGFVAGGTLTDPDAADDTVETIRESIDTAAEHDVPTLIVTTGQDQDGLERETQYDNIVDVLSTVAPDAEDAGVTLVVEPLNTAVDHPGYFLETSEEGFEIIDDVGSPNVTLLYDIYHQQITEGNLIDTITDNVEKIGHFHIADVPGRHEPGTGELAYERILEAIDDTDYGGYVGCEFSPVGDADEAVANVLDWQ</sequence>
<organism evidence="3 4">
    <name type="scientific">Natronolimnobius baerhuensis</name>
    <dbReference type="NCBI Taxonomy" id="253108"/>
    <lineage>
        <taxon>Archaea</taxon>
        <taxon>Methanobacteriati</taxon>
        <taxon>Methanobacteriota</taxon>
        <taxon>Stenosarchaea group</taxon>
        <taxon>Halobacteria</taxon>
        <taxon>Halobacteriales</taxon>
        <taxon>Natrialbaceae</taxon>
        <taxon>Natronolimnobius</taxon>
    </lineage>
</organism>
<evidence type="ECO:0000256" key="1">
    <source>
        <dbReference type="ARBA" id="ARBA00023235"/>
    </source>
</evidence>
<keyword evidence="1 3" id="KW-0413">Isomerase</keyword>
<dbReference type="GO" id="GO:0016853">
    <property type="term" value="F:isomerase activity"/>
    <property type="evidence" value="ECO:0007669"/>
    <property type="project" value="UniProtKB-KW"/>
</dbReference>
<comment type="caution">
    <text evidence="3">The sequence shown here is derived from an EMBL/GenBank/DDBJ whole genome shotgun (WGS) entry which is preliminary data.</text>
</comment>